<proteinExistence type="predicted"/>
<protein>
    <submittedName>
        <fullName evidence="1">Uncharacterized protein</fullName>
    </submittedName>
</protein>
<reference evidence="1 2" key="1">
    <citation type="submission" date="2016-02" db="EMBL/GenBank/DDBJ databases">
        <authorList>
            <consortium name="Pathogen Informatics"/>
        </authorList>
    </citation>
    <scope>NUCLEOTIDE SEQUENCE [LARGE SCALE GENOMIC DNA]</scope>
    <source>
        <strain evidence="1 2">SS993</strain>
    </source>
</reference>
<name>A0A0Z9IS04_STRSU</name>
<evidence type="ECO:0000313" key="2">
    <source>
        <dbReference type="Proteomes" id="UP000074903"/>
    </source>
</evidence>
<dbReference type="AlphaFoldDB" id="A0A0Z9IS04"/>
<dbReference type="EMBL" id="FILX01000003">
    <property type="protein sequence ID" value="CYX37046.1"/>
    <property type="molecule type" value="Genomic_DNA"/>
</dbReference>
<evidence type="ECO:0000313" key="1">
    <source>
        <dbReference type="EMBL" id="CYX37046.1"/>
    </source>
</evidence>
<sequence length="38" mass="4535">MTQEQKRKIGQATFVIMRKFTGKESLEKKLLRLILEKN</sequence>
<accession>A0A0Z9IS04</accession>
<gene>
    <name evidence="1" type="ORF">ERS132531_00285</name>
</gene>
<dbReference type="Proteomes" id="UP000074903">
    <property type="component" value="Unassembled WGS sequence"/>
</dbReference>
<organism evidence="1 2">
    <name type="scientific">Streptococcus suis</name>
    <dbReference type="NCBI Taxonomy" id="1307"/>
    <lineage>
        <taxon>Bacteria</taxon>
        <taxon>Bacillati</taxon>
        <taxon>Bacillota</taxon>
        <taxon>Bacilli</taxon>
        <taxon>Lactobacillales</taxon>
        <taxon>Streptococcaceae</taxon>
        <taxon>Streptococcus</taxon>
    </lineage>
</organism>